<dbReference type="Pfam" id="PF09148">
    <property type="entry name" value="DUF1934"/>
    <property type="match status" value="1"/>
</dbReference>
<dbReference type="OrthoDB" id="2418612at2"/>
<gene>
    <name evidence="1" type="ORF">ERX27_05800</name>
</gene>
<dbReference type="Gene3D" id="2.40.128.20">
    <property type="match status" value="1"/>
</dbReference>
<dbReference type="RefSeq" id="WP_133431888.1">
    <property type="nucleotide sequence ID" value="NZ_SCWA01000008.1"/>
</dbReference>
<dbReference type="Proteomes" id="UP000295310">
    <property type="component" value="Unassembled WGS sequence"/>
</dbReference>
<dbReference type="SUPFAM" id="SSF50814">
    <property type="entry name" value="Lipocalins"/>
    <property type="match status" value="1"/>
</dbReference>
<accession>A0A4R6BE55</accession>
<proteinExistence type="predicted"/>
<organism evidence="1 2">
    <name type="scientific">Macrococcus brunensis</name>
    <dbReference type="NCBI Taxonomy" id="198483"/>
    <lineage>
        <taxon>Bacteria</taxon>
        <taxon>Bacillati</taxon>
        <taxon>Bacillota</taxon>
        <taxon>Bacilli</taxon>
        <taxon>Bacillales</taxon>
        <taxon>Staphylococcaceae</taxon>
        <taxon>Macrococcus</taxon>
    </lineage>
</organism>
<dbReference type="EMBL" id="SCWA01000008">
    <property type="protein sequence ID" value="TDL97973.1"/>
    <property type="molecule type" value="Genomic_DNA"/>
</dbReference>
<dbReference type="InterPro" id="IPR015231">
    <property type="entry name" value="DUF1934"/>
</dbReference>
<comment type="caution">
    <text evidence="1">The sequence shown here is derived from an EMBL/GenBank/DDBJ whole genome shotgun (WGS) entry which is preliminary data.</text>
</comment>
<name>A0A4R6BE55_9STAP</name>
<dbReference type="InterPro" id="IPR012674">
    <property type="entry name" value="Calycin"/>
</dbReference>
<keyword evidence="2" id="KW-1185">Reference proteome</keyword>
<protein>
    <submittedName>
        <fullName evidence="1">DUF1934 domain-containing protein</fullName>
    </submittedName>
</protein>
<dbReference type="AlphaFoldDB" id="A0A4R6BE55"/>
<reference evidence="1 2" key="1">
    <citation type="submission" date="2019-01" db="EMBL/GenBank/DDBJ databases">
        <title>Draft genome sequences of the type strains of six Macrococcus species.</title>
        <authorList>
            <person name="Mazhar S."/>
            <person name="Altermann E."/>
            <person name="Hill C."/>
            <person name="Mcauliffe O."/>
        </authorList>
    </citation>
    <scope>NUCLEOTIDE SEQUENCE [LARGE SCALE GENOMIC DNA]</scope>
    <source>
        <strain evidence="1 2">CCM4811</strain>
    </source>
</reference>
<evidence type="ECO:0000313" key="2">
    <source>
        <dbReference type="Proteomes" id="UP000295310"/>
    </source>
</evidence>
<evidence type="ECO:0000313" key="1">
    <source>
        <dbReference type="EMBL" id="TDL97973.1"/>
    </source>
</evidence>
<sequence length="136" mass="15753">MKIWVTTEQKIKQHNELQKFRGESAGELTEKRVAYLTYTEEVGDEAIAVRVKLDPAGIRISRKGTINMDFLFIEGKTTQNIYETPAGRTVMDVHTTKLDYKKLSAGGRLVIEYELSEQNISHGHFRYQLDYKERLQ</sequence>